<accession>A0A0E0E1D7</accession>
<sequence length="302" mass="32696">MWRWSLRRRLGRKESVLKGRRTGGRTSLRDLEVDACGGNEIEKGASNVGLRDGSGRRRRAPLCRLGCGSGRGGVGWEALGGGEKRWRRESPSANGAEDGPRRSPSSPMMRRADEELVKANVVDRLVGHSPMPSMSTHSLCYFRLTPRAEQELAKQQASKPAPPQELAFPPRRRAACVGVRSGVGEGAGQERRVVERGIWSWSRERCGCRRRGSVIAGREQAEVIVAVELPLPPDGDDTNSGLVEPGPRVATLSGRLVGTACSNSGGDTADDDSSGRRATRAGDNDKVEFMVVREMELVQAAC</sequence>
<name>A0A0E0E1D7_9ORYZ</name>
<organism evidence="2">
    <name type="scientific">Oryza meridionalis</name>
    <dbReference type="NCBI Taxonomy" id="40149"/>
    <lineage>
        <taxon>Eukaryota</taxon>
        <taxon>Viridiplantae</taxon>
        <taxon>Streptophyta</taxon>
        <taxon>Embryophyta</taxon>
        <taxon>Tracheophyta</taxon>
        <taxon>Spermatophyta</taxon>
        <taxon>Magnoliopsida</taxon>
        <taxon>Liliopsida</taxon>
        <taxon>Poales</taxon>
        <taxon>Poaceae</taxon>
        <taxon>BOP clade</taxon>
        <taxon>Oryzoideae</taxon>
        <taxon>Oryzeae</taxon>
        <taxon>Oryzinae</taxon>
        <taxon>Oryza</taxon>
    </lineage>
</organism>
<feature type="region of interest" description="Disordered" evidence="1">
    <location>
        <begin position="257"/>
        <end position="285"/>
    </location>
</feature>
<protein>
    <submittedName>
        <fullName evidence="2">Uncharacterized protein</fullName>
    </submittedName>
</protein>
<keyword evidence="3" id="KW-1185">Reference proteome</keyword>
<reference evidence="2" key="2">
    <citation type="submission" date="2018-05" db="EMBL/GenBank/DDBJ databases">
        <title>OmerRS3 (Oryza meridionalis Reference Sequence Version 3).</title>
        <authorList>
            <person name="Zhang J."/>
            <person name="Kudrna D."/>
            <person name="Lee S."/>
            <person name="Talag J."/>
            <person name="Welchert J."/>
            <person name="Wing R.A."/>
        </authorList>
    </citation>
    <scope>NUCLEOTIDE SEQUENCE [LARGE SCALE GENOMIC DNA]</scope>
    <source>
        <strain evidence="2">cv. OR44</strain>
    </source>
</reference>
<evidence type="ECO:0000313" key="3">
    <source>
        <dbReference type="Proteomes" id="UP000008021"/>
    </source>
</evidence>
<dbReference type="EnsemblPlants" id="OMERI06G14720.1">
    <property type="protein sequence ID" value="OMERI06G14720.1"/>
    <property type="gene ID" value="OMERI06G14720"/>
</dbReference>
<dbReference type="AlphaFoldDB" id="A0A0E0E1D7"/>
<feature type="region of interest" description="Disordered" evidence="1">
    <location>
        <begin position="78"/>
        <end position="109"/>
    </location>
</feature>
<reference evidence="2" key="1">
    <citation type="submission" date="2015-04" db="UniProtKB">
        <authorList>
            <consortium name="EnsemblPlants"/>
        </authorList>
    </citation>
    <scope>IDENTIFICATION</scope>
</reference>
<dbReference type="HOGENOM" id="CLU_922505_0_0_1"/>
<dbReference type="Proteomes" id="UP000008021">
    <property type="component" value="Chromosome 6"/>
</dbReference>
<dbReference type="Gramene" id="OMERI06G14720.1">
    <property type="protein sequence ID" value="OMERI06G14720.1"/>
    <property type="gene ID" value="OMERI06G14720"/>
</dbReference>
<evidence type="ECO:0000313" key="2">
    <source>
        <dbReference type="EnsemblPlants" id="OMERI06G14720.1"/>
    </source>
</evidence>
<proteinExistence type="predicted"/>
<evidence type="ECO:0000256" key="1">
    <source>
        <dbReference type="SAM" id="MobiDB-lite"/>
    </source>
</evidence>